<dbReference type="Gene3D" id="3.20.80.10">
    <property type="entry name" value="Regulatory factor, effector binding domain"/>
    <property type="match status" value="1"/>
</dbReference>
<dbReference type="Pfam" id="PF14526">
    <property type="entry name" value="Cass2"/>
    <property type="match status" value="1"/>
</dbReference>
<dbReference type="STRING" id="1796616.A4V09_06300"/>
<dbReference type="SUPFAM" id="SSF55136">
    <property type="entry name" value="Probable bacterial effector-binding domain"/>
    <property type="match status" value="1"/>
</dbReference>
<dbReference type="Pfam" id="PF12833">
    <property type="entry name" value="HTH_18"/>
    <property type="match status" value="1"/>
</dbReference>
<dbReference type="GO" id="GO:0003700">
    <property type="term" value="F:DNA-binding transcription factor activity"/>
    <property type="evidence" value="ECO:0007669"/>
    <property type="project" value="InterPro"/>
</dbReference>
<dbReference type="PANTHER" id="PTHR47504">
    <property type="entry name" value="RIGHT ORIGIN-BINDING PROTEIN"/>
    <property type="match status" value="1"/>
</dbReference>
<dbReference type="RefSeq" id="WP_065541616.1">
    <property type="nucleotide sequence ID" value="NZ_CP015405.2"/>
</dbReference>
<dbReference type="InterPro" id="IPR010499">
    <property type="entry name" value="AraC_E-bd"/>
</dbReference>
<proteinExistence type="predicted"/>
<dbReference type="Gene3D" id="1.10.10.60">
    <property type="entry name" value="Homeodomain-like"/>
    <property type="match status" value="2"/>
</dbReference>
<evidence type="ECO:0000256" key="3">
    <source>
        <dbReference type="ARBA" id="ARBA00023163"/>
    </source>
</evidence>
<sequence>MHAWEAIQKTLDYMEAHIKEDINAETLSDIAGLSPFYFQRLFKRLINKTVQEYIKLRRLALVTAELDKGDMRILDIALEYGFSSHANFTRAFKTAYGLTPEEYRDTRPLLNTFIKPEISMVYTMIDEGVPLLAGNMVLEINRRTLDYPEVYLGFETKVKIEGQIPAGESTGVDIPGQLWKRYHKEKEAFADYLNPEAELGMSYMQEPRKGEFTYFAGGLAGGAGMPEALAKQELPAGEYLVCSIEAESFEALVTTALDQAGKYLFGTWLPHHKLATKPFSAEKYYKNMDGIHYMEIWVIPAETE</sequence>
<dbReference type="PRINTS" id="PR00032">
    <property type="entry name" value="HTHARAC"/>
</dbReference>
<evidence type="ECO:0000259" key="4">
    <source>
        <dbReference type="PROSITE" id="PS01124"/>
    </source>
</evidence>
<dbReference type="InterPro" id="IPR029441">
    <property type="entry name" value="Cass2"/>
</dbReference>
<keyword evidence="6" id="KW-1185">Reference proteome</keyword>
<name>A0A1C7I9A2_9FIRM</name>
<dbReference type="InterPro" id="IPR009057">
    <property type="entry name" value="Homeodomain-like_sf"/>
</dbReference>
<dbReference type="EMBL" id="CP015405">
    <property type="protein sequence ID" value="ANU75413.1"/>
    <property type="molecule type" value="Genomic_DNA"/>
</dbReference>
<evidence type="ECO:0000256" key="2">
    <source>
        <dbReference type="ARBA" id="ARBA00023125"/>
    </source>
</evidence>
<evidence type="ECO:0000313" key="5">
    <source>
        <dbReference type="EMBL" id="ANU75413.1"/>
    </source>
</evidence>
<dbReference type="PANTHER" id="PTHR47504:SF5">
    <property type="entry name" value="RIGHT ORIGIN-BINDING PROTEIN"/>
    <property type="match status" value="1"/>
</dbReference>
<dbReference type="InterPro" id="IPR050959">
    <property type="entry name" value="MarA-like"/>
</dbReference>
<protein>
    <submittedName>
        <fullName evidence="5">AraC family transcriptional regulator</fullName>
    </submittedName>
</protein>
<dbReference type="GO" id="GO:0043565">
    <property type="term" value="F:sequence-specific DNA binding"/>
    <property type="evidence" value="ECO:0007669"/>
    <property type="project" value="InterPro"/>
</dbReference>
<dbReference type="InterPro" id="IPR018060">
    <property type="entry name" value="HTH_AraC"/>
</dbReference>
<dbReference type="InterPro" id="IPR018062">
    <property type="entry name" value="HTH_AraC-typ_CS"/>
</dbReference>
<feature type="domain" description="HTH araC/xylS-type" evidence="4">
    <location>
        <begin position="8"/>
        <end position="106"/>
    </location>
</feature>
<evidence type="ECO:0000313" key="6">
    <source>
        <dbReference type="Proteomes" id="UP000092574"/>
    </source>
</evidence>
<dbReference type="PROSITE" id="PS01124">
    <property type="entry name" value="HTH_ARAC_FAMILY_2"/>
    <property type="match status" value="1"/>
</dbReference>
<dbReference type="Proteomes" id="UP000092574">
    <property type="component" value="Chromosome"/>
</dbReference>
<evidence type="ECO:0000256" key="1">
    <source>
        <dbReference type="ARBA" id="ARBA00023015"/>
    </source>
</evidence>
<dbReference type="OrthoDB" id="9801308at2"/>
<dbReference type="InterPro" id="IPR020449">
    <property type="entry name" value="Tscrpt_reg_AraC-type_HTH"/>
</dbReference>
<dbReference type="KEGG" id="byl:A4V09_06300"/>
<dbReference type="PROSITE" id="PS00041">
    <property type="entry name" value="HTH_ARAC_FAMILY_1"/>
    <property type="match status" value="1"/>
</dbReference>
<dbReference type="SMART" id="SM00342">
    <property type="entry name" value="HTH_ARAC"/>
    <property type="match status" value="1"/>
</dbReference>
<dbReference type="SMART" id="SM00871">
    <property type="entry name" value="AraC_E_bind"/>
    <property type="match status" value="1"/>
</dbReference>
<organism evidence="5 6">
    <name type="scientific">Blautia pseudococcoides</name>
    <dbReference type="NCBI Taxonomy" id="1796616"/>
    <lineage>
        <taxon>Bacteria</taxon>
        <taxon>Bacillati</taxon>
        <taxon>Bacillota</taxon>
        <taxon>Clostridia</taxon>
        <taxon>Lachnospirales</taxon>
        <taxon>Lachnospiraceae</taxon>
        <taxon>Blautia</taxon>
    </lineage>
</organism>
<keyword evidence="3" id="KW-0804">Transcription</keyword>
<keyword evidence="2" id="KW-0238">DNA-binding</keyword>
<dbReference type="AlphaFoldDB" id="A0A1C7I9A2"/>
<accession>A0A1C7I9A2</accession>
<dbReference type="SUPFAM" id="SSF46689">
    <property type="entry name" value="Homeodomain-like"/>
    <property type="match status" value="2"/>
</dbReference>
<reference evidence="5" key="1">
    <citation type="submission" date="2017-04" db="EMBL/GenBank/DDBJ databases">
        <title>Complete Genome Sequences of Twelve Strains of a Stable Defined Moderately Diverse Mouse Microbiota 2 (sDMDMm2).</title>
        <authorList>
            <person name="Uchimura Y."/>
            <person name="Wyss M."/>
            <person name="Brugiroux S."/>
            <person name="Limenitakis J.P."/>
            <person name="Stecher B."/>
            <person name="McCoy K.D."/>
            <person name="Macpherson A.J."/>
        </authorList>
    </citation>
    <scope>NUCLEOTIDE SEQUENCE</scope>
    <source>
        <strain evidence="5">YL58</strain>
    </source>
</reference>
<keyword evidence="1" id="KW-0805">Transcription regulation</keyword>
<gene>
    <name evidence="5" type="ORF">A4V09_06300</name>
</gene>
<dbReference type="InterPro" id="IPR011256">
    <property type="entry name" value="Reg_factor_effector_dom_sf"/>
</dbReference>